<evidence type="ECO:0000256" key="7">
    <source>
        <dbReference type="ARBA" id="ARBA00029392"/>
    </source>
</evidence>
<sequence>MVSLAWQWRTHNRSQSSPTWKKIRPPQQTVVIPASQEHTASVIFVHGLGQTTFTWRAMILEGLVPNLPHVEWVLPQATEKRVTYYRDVRRPSWFNIATLPPGDDEFDERAIAESIAVIESLILAQIHRGIDARRIILVGFSQGAALSLMVALSTLHDLGGVASLSGWIPQRARDHPLTSPHVPILWCHGTADVEIPTSHAEDAVTYLRTHVRDKVQYNTYPDLGHTINDDEVNDLLAWLVERTAG</sequence>
<gene>
    <name evidence="11" type="ORF">MVEN_01924500</name>
</gene>
<dbReference type="GO" id="GO:0005737">
    <property type="term" value="C:cytoplasm"/>
    <property type="evidence" value="ECO:0007669"/>
    <property type="project" value="TreeGrafter"/>
</dbReference>
<evidence type="ECO:0000256" key="5">
    <source>
        <dbReference type="ARBA" id="ARBA00022801"/>
    </source>
</evidence>
<evidence type="ECO:0000256" key="8">
    <source>
        <dbReference type="ARBA" id="ARBA00031195"/>
    </source>
</evidence>
<feature type="domain" description="Phospholipase/carboxylesterase/thioesterase" evidence="10">
    <location>
        <begin position="28"/>
        <end position="238"/>
    </location>
</feature>
<protein>
    <recommendedName>
        <fullName evidence="3">Acyl-protein thioesterase 1</fullName>
        <ecNumber evidence="2">3.1.2.22</ecNumber>
    </recommendedName>
    <alternativeName>
        <fullName evidence="8">Palmitoyl-protein hydrolase</fullName>
    </alternativeName>
</protein>
<dbReference type="EMBL" id="JACAZI010000019">
    <property type="protein sequence ID" value="KAF7340064.1"/>
    <property type="molecule type" value="Genomic_DNA"/>
</dbReference>
<evidence type="ECO:0000313" key="12">
    <source>
        <dbReference type="Proteomes" id="UP000620124"/>
    </source>
</evidence>
<comment type="caution">
    <text evidence="11">The sequence shown here is derived from an EMBL/GenBank/DDBJ whole genome shotgun (WGS) entry which is preliminary data.</text>
</comment>
<dbReference type="Proteomes" id="UP000620124">
    <property type="component" value="Unassembled WGS sequence"/>
</dbReference>
<evidence type="ECO:0000256" key="9">
    <source>
        <dbReference type="ARBA" id="ARBA00047337"/>
    </source>
</evidence>
<dbReference type="PANTHER" id="PTHR10655">
    <property type="entry name" value="LYSOPHOSPHOLIPASE-RELATED"/>
    <property type="match status" value="1"/>
</dbReference>
<dbReference type="GO" id="GO:0052689">
    <property type="term" value="F:carboxylic ester hydrolase activity"/>
    <property type="evidence" value="ECO:0007669"/>
    <property type="project" value="UniProtKB-KW"/>
</dbReference>
<dbReference type="SUPFAM" id="SSF53474">
    <property type="entry name" value="alpha/beta-Hydrolases"/>
    <property type="match status" value="1"/>
</dbReference>
<dbReference type="InterPro" id="IPR029058">
    <property type="entry name" value="AB_hydrolase_fold"/>
</dbReference>
<dbReference type="AlphaFoldDB" id="A0A8H6XG20"/>
<dbReference type="GO" id="GO:0008474">
    <property type="term" value="F:palmitoyl-(protein) hydrolase activity"/>
    <property type="evidence" value="ECO:0007669"/>
    <property type="project" value="UniProtKB-EC"/>
</dbReference>
<comment type="catalytic activity">
    <reaction evidence="9">
        <text>S-hexadecanoyl-L-cysteinyl-[protein] + H2O = L-cysteinyl-[protein] + hexadecanoate + H(+)</text>
        <dbReference type="Rhea" id="RHEA:19233"/>
        <dbReference type="Rhea" id="RHEA-COMP:10131"/>
        <dbReference type="Rhea" id="RHEA-COMP:11032"/>
        <dbReference type="ChEBI" id="CHEBI:7896"/>
        <dbReference type="ChEBI" id="CHEBI:15377"/>
        <dbReference type="ChEBI" id="CHEBI:15378"/>
        <dbReference type="ChEBI" id="CHEBI:29950"/>
        <dbReference type="ChEBI" id="CHEBI:74151"/>
        <dbReference type="EC" id="3.1.2.22"/>
    </reaction>
</comment>
<reference evidence="11" key="1">
    <citation type="submission" date="2020-05" db="EMBL/GenBank/DDBJ databases">
        <title>Mycena genomes resolve the evolution of fungal bioluminescence.</title>
        <authorList>
            <person name="Tsai I.J."/>
        </authorList>
    </citation>
    <scope>NUCLEOTIDE SEQUENCE</scope>
    <source>
        <strain evidence="11">CCC161011</strain>
    </source>
</reference>
<evidence type="ECO:0000313" key="11">
    <source>
        <dbReference type="EMBL" id="KAF7340064.1"/>
    </source>
</evidence>
<dbReference type="GO" id="GO:0006631">
    <property type="term" value="P:fatty acid metabolic process"/>
    <property type="evidence" value="ECO:0007669"/>
    <property type="project" value="UniProtKB-KW"/>
</dbReference>
<evidence type="ECO:0000256" key="1">
    <source>
        <dbReference type="ARBA" id="ARBA00006499"/>
    </source>
</evidence>
<dbReference type="InterPro" id="IPR003140">
    <property type="entry name" value="PLipase/COase/thioEstase"/>
</dbReference>
<comment type="similarity">
    <text evidence="1">Belongs to the AB hydrolase superfamily. AB hydrolase 2 family.</text>
</comment>
<dbReference type="Gene3D" id="3.40.50.1820">
    <property type="entry name" value="alpha/beta hydrolase"/>
    <property type="match status" value="1"/>
</dbReference>
<keyword evidence="12" id="KW-1185">Reference proteome</keyword>
<keyword evidence="5" id="KW-0378">Hydrolase</keyword>
<dbReference type="PANTHER" id="PTHR10655:SF17">
    <property type="entry name" value="LYSOPHOSPHOLIPASE-LIKE PROTEIN 1"/>
    <property type="match status" value="1"/>
</dbReference>
<name>A0A8H6XG20_9AGAR</name>
<evidence type="ECO:0000259" key="10">
    <source>
        <dbReference type="Pfam" id="PF02230"/>
    </source>
</evidence>
<evidence type="ECO:0000256" key="2">
    <source>
        <dbReference type="ARBA" id="ARBA00012423"/>
    </source>
</evidence>
<dbReference type="EC" id="3.1.2.22" evidence="2"/>
<evidence type="ECO:0000256" key="4">
    <source>
        <dbReference type="ARBA" id="ARBA00022487"/>
    </source>
</evidence>
<keyword evidence="6" id="KW-0443">Lipid metabolism</keyword>
<evidence type="ECO:0000256" key="3">
    <source>
        <dbReference type="ARBA" id="ARBA00014923"/>
    </source>
</evidence>
<keyword evidence="6" id="KW-0276">Fatty acid metabolism</keyword>
<dbReference type="OrthoDB" id="2418081at2759"/>
<organism evidence="11 12">
    <name type="scientific">Mycena venus</name>
    <dbReference type="NCBI Taxonomy" id="2733690"/>
    <lineage>
        <taxon>Eukaryota</taxon>
        <taxon>Fungi</taxon>
        <taxon>Dikarya</taxon>
        <taxon>Basidiomycota</taxon>
        <taxon>Agaricomycotina</taxon>
        <taxon>Agaricomycetes</taxon>
        <taxon>Agaricomycetidae</taxon>
        <taxon>Agaricales</taxon>
        <taxon>Marasmiineae</taxon>
        <taxon>Mycenaceae</taxon>
        <taxon>Mycena</taxon>
    </lineage>
</organism>
<evidence type="ECO:0000256" key="6">
    <source>
        <dbReference type="ARBA" id="ARBA00022832"/>
    </source>
</evidence>
<keyword evidence="4" id="KW-0719">Serine esterase</keyword>
<dbReference type="InterPro" id="IPR050565">
    <property type="entry name" value="LYPA1-2/EST-like"/>
</dbReference>
<proteinExistence type="inferred from homology"/>
<comment type="function">
    <text evidence="7">Hydrolyzes fatty acids from S-acylated cysteine residues in proteins with a strong preference for palmitoylated G-alpha proteins over other acyl substrates. Mediates the deacylation of G-alpha proteins such as GPA1 in vivo, but has weak or no activity toward palmitoylated Ras proteins. Has weak lysophospholipase activity in vitro; however such activity may not exist in vivo.</text>
</comment>
<dbReference type="Pfam" id="PF02230">
    <property type="entry name" value="Abhydrolase_2"/>
    <property type="match status" value="1"/>
</dbReference>
<accession>A0A8H6XG20</accession>